<dbReference type="GO" id="GO:0016853">
    <property type="term" value="F:isomerase activity"/>
    <property type="evidence" value="ECO:0007669"/>
    <property type="project" value="UniProtKB-KW"/>
</dbReference>
<dbReference type="HOGENOM" id="CLU_090389_8_1_0"/>
<proteinExistence type="predicted"/>
<gene>
    <name evidence="4" type="ORF">OP10G_2960</name>
</gene>
<evidence type="ECO:0000256" key="1">
    <source>
        <dbReference type="ARBA" id="ARBA00022729"/>
    </source>
</evidence>
<keyword evidence="5" id="KW-1185">Reference proteome</keyword>
<dbReference type="EMBL" id="CP007139">
    <property type="protein sequence ID" value="AIE86328.1"/>
    <property type="molecule type" value="Genomic_DNA"/>
</dbReference>
<evidence type="ECO:0000259" key="3">
    <source>
        <dbReference type="PROSITE" id="PS51352"/>
    </source>
</evidence>
<dbReference type="PANTHER" id="PTHR15337:SF11">
    <property type="entry name" value="THIOREDOXIN DOMAIN-CONTAINING PROTEIN"/>
    <property type="match status" value="1"/>
</dbReference>
<reference evidence="4 5" key="1">
    <citation type="journal article" date="2014" name="PLoS ONE">
        <title>The first complete genome sequence of the class fimbriimonadia in the phylum armatimonadetes.</title>
        <authorList>
            <person name="Hu Z.Y."/>
            <person name="Wang Y.Z."/>
            <person name="Im W.T."/>
            <person name="Wang S.Y."/>
            <person name="Zhao G.P."/>
            <person name="Zheng H.J."/>
            <person name="Quan Z.X."/>
        </authorList>
    </citation>
    <scope>NUCLEOTIDE SEQUENCE [LARGE SCALE GENOMIC DNA]</scope>
    <source>
        <strain evidence="4">Gsoil 348</strain>
    </source>
</reference>
<dbReference type="InterPro" id="IPR013766">
    <property type="entry name" value="Thioredoxin_domain"/>
</dbReference>
<dbReference type="PANTHER" id="PTHR15337">
    <property type="entry name" value="ANTERIOR GRADIENT PROTEIN-RELATED"/>
    <property type="match status" value="1"/>
</dbReference>
<dbReference type="InterPro" id="IPR051099">
    <property type="entry name" value="AGR/TXD"/>
</dbReference>
<feature type="signal peptide" evidence="2">
    <location>
        <begin position="1"/>
        <end position="19"/>
    </location>
</feature>
<dbReference type="Proteomes" id="UP000027982">
    <property type="component" value="Chromosome"/>
</dbReference>
<protein>
    <submittedName>
        <fullName evidence="4">Thiol-disulfide isomerase or thioredoxin</fullName>
    </submittedName>
</protein>
<dbReference type="InterPro" id="IPR036249">
    <property type="entry name" value="Thioredoxin-like_sf"/>
</dbReference>
<dbReference type="PROSITE" id="PS51352">
    <property type="entry name" value="THIOREDOXIN_2"/>
    <property type="match status" value="1"/>
</dbReference>
<dbReference type="KEGG" id="fgi:OP10G_2960"/>
<dbReference type="STRING" id="661478.OP10G_2960"/>
<dbReference type="RefSeq" id="WP_025229701.1">
    <property type="nucleotide sequence ID" value="NZ_CP007139.1"/>
</dbReference>
<dbReference type="OrthoDB" id="9811036at2"/>
<feature type="domain" description="Thioredoxin" evidence="3">
    <location>
        <begin position="5"/>
        <end position="144"/>
    </location>
</feature>
<evidence type="ECO:0000313" key="4">
    <source>
        <dbReference type="EMBL" id="AIE86328.1"/>
    </source>
</evidence>
<dbReference type="SUPFAM" id="SSF52833">
    <property type="entry name" value="Thioredoxin-like"/>
    <property type="match status" value="1"/>
</dbReference>
<dbReference type="AlphaFoldDB" id="A0A068NRZ5"/>
<evidence type="ECO:0000313" key="5">
    <source>
        <dbReference type="Proteomes" id="UP000027982"/>
    </source>
</evidence>
<organism evidence="4 5">
    <name type="scientific">Fimbriimonas ginsengisoli Gsoil 348</name>
    <dbReference type="NCBI Taxonomy" id="661478"/>
    <lineage>
        <taxon>Bacteria</taxon>
        <taxon>Bacillati</taxon>
        <taxon>Armatimonadota</taxon>
        <taxon>Fimbriimonadia</taxon>
        <taxon>Fimbriimonadales</taxon>
        <taxon>Fimbriimonadaceae</taxon>
        <taxon>Fimbriimonas</taxon>
    </lineage>
</organism>
<feature type="chain" id="PRO_5001654212" evidence="2">
    <location>
        <begin position="20"/>
        <end position="148"/>
    </location>
</feature>
<dbReference type="Gene3D" id="3.40.30.10">
    <property type="entry name" value="Glutaredoxin"/>
    <property type="match status" value="1"/>
</dbReference>
<accession>A0A068NRZ5</accession>
<dbReference type="eggNOG" id="COG0526">
    <property type="taxonomic scope" value="Bacteria"/>
</dbReference>
<dbReference type="Pfam" id="PF13899">
    <property type="entry name" value="Thioredoxin_7"/>
    <property type="match status" value="1"/>
</dbReference>
<name>A0A068NRZ5_FIMGI</name>
<keyword evidence="4" id="KW-0413">Isomerase</keyword>
<keyword evidence="1 2" id="KW-0732">Signal</keyword>
<sequence length="148" mass="16253">MKRALLALTLLAGASLASADGWLTSYDEALKQSKKSGKPVLVNFTGSDWCTFCIQLDKEVFTKPVFRDWAKKNVILLRLDFPHKPQPAKVAKTNQGIAMRYGITGFPTILFLSATGNVIGHYGYDRGGPTYWTKNAEAILKMGARQGA</sequence>
<evidence type="ECO:0000256" key="2">
    <source>
        <dbReference type="SAM" id="SignalP"/>
    </source>
</evidence>